<dbReference type="Gene3D" id="2.40.160.10">
    <property type="entry name" value="Porin"/>
    <property type="match status" value="1"/>
</dbReference>
<accession>A0A2I7N8Y5</accession>
<gene>
    <name evidence="1" type="ORF">CUN60_11650</name>
</gene>
<evidence type="ECO:0000313" key="2">
    <source>
        <dbReference type="Proteomes" id="UP000236655"/>
    </source>
</evidence>
<reference evidence="2" key="1">
    <citation type="submission" date="2017-11" db="EMBL/GenBank/DDBJ databases">
        <authorList>
            <person name="Chan K.G."/>
            <person name="Lee L.S."/>
        </authorList>
    </citation>
    <scope>NUCLEOTIDE SEQUENCE [LARGE SCALE GENOMIC DNA]</scope>
    <source>
        <strain evidence="2">DSM 100970</strain>
    </source>
</reference>
<dbReference type="OrthoDB" id="5289162at2"/>
<dbReference type="AlphaFoldDB" id="A0A2I7N8Y5"/>
<dbReference type="InterPro" id="IPR023614">
    <property type="entry name" value="Porin_dom_sf"/>
</dbReference>
<evidence type="ECO:0000313" key="1">
    <source>
        <dbReference type="EMBL" id="AUR52920.1"/>
    </source>
</evidence>
<evidence type="ECO:0008006" key="3">
    <source>
        <dbReference type="Google" id="ProtNLM"/>
    </source>
</evidence>
<proteinExistence type="predicted"/>
<name>A0A2I7N8Y5_9NEIS</name>
<sequence length="338" mass="35858">MGRVRIGNLSNTFRTNTGAVDIYNGANANVFGTYDRMLAVLPNNVKYDSPAWGDVSFSAYYSFNLDGNFNTGGANGNGMDAAGDMNGANNAGIYGFGIFYTPGNVSLTWNNQIYQNTGIYQTMGGSQPGGVGTGANGGFLYTANQGINAYVSRLELQYDDPDSWFAGVGGQITQGLGYFSVPGNGNMNNYWIQNPSANGVNSQYINSANCANGYCPLNQAVLSTAEIGVSFGWHIDNWTPKIGYVYGSNLMAGGSPWDIISGNNQLGGTGYQQAIAELDWNITPRTIAFVNYGQIWWGNAAQNTIMSDGTNPGANAIAQSGSKWINNGTAAVGFSHTF</sequence>
<protein>
    <recommendedName>
        <fullName evidence="3">Porin</fullName>
    </recommendedName>
</protein>
<dbReference type="RefSeq" id="WP_102952207.1">
    <property type="nucleotide sequence ID" value="NZ_CP024847.1"/>
</dbReference>
<keyword evidence="2" id="KW-1185">Reference proteome</keyword>
<dbReference type="SUPFAM" id="SSF56935">
    <property type="entry name" value="Porins"/>
    <property type="match status" value="1"/>
</dbReference>
<organism evidence="1 2">
    <name type="scientific">Aquella oligotrophica</name>
    <dbReference type="NCBI Taxonomy" id="2067065"/>
    <lineage>
        <taxon>Bacteria</taxon>
        <taxon>Pseudomonadati</taxon>
        <taxon>Pseudomonadota</taxon>
        <taxon>Betaproteobacteria</taxon>
        <taxon>Neisseriales</taxon>
        <taxon>Neisseriaceae</taxon>
        <taxon>Aquella</taxon>
    </lineage>
</organism>
<dbReference type="Proteomes" id="UP000236655">
    <property type="component" value="Chromosome"/>
</dbReference>
<dbReference type="EMBL" id="CP024847">
    <property type="protein sequence ID" value="AUR52920.1"/>
    <property type="molecule type" value="Genomic_DNA"/>
</dbReference>
<dbReference type="KEGG" id="nba:CUN60_11650"/>